<protein>
    <submittedName>
        <fullName evidence="1">Uncharacterized protein</fullName>
    </submittedName>
</protein>
<gene>
    <name evidence="1" type="ORF">DPMN_008347</name>
</gene>
<name>A0A9D4RX89_DREPO</name>
<dbReference type="AlphaFoldDB" id="A0A9D4RX89"/>
<reference evidence="1" key="1">
    <citation type="journal article" date="2019" name="bioRxiv">
        <title>The Genome of the Zebra Mussel, Dreissena polymorpha: A Resource for Invasive Species Research.</title>
        <authorList>
            <person name="McCartney M.A."/>
            <person name="Auch B."/>
            <person name="Kono T."/>
            <person name="Mallez S."/>
            <person name="Zhang Y."/>
            <person name="Obille A."/>
            <person name="Becker A."/>
            <person name="Abrahante J.E."/>
            <person name="Garbe J."/>
            <person name="Badalamenti J.P."/>
            <person name="Herman A."/>
            <person name="Mangelson H."/>
            <person name="Liachko I."/>
            <person name="Sullivan S."/>
            <person name="Sone E.D."/>
            <person name="Koren S."/>
            <person name="Silverstein K.A.T."/>
            <person name="Beckman K.B."/>
            <person name="Gohl D.M."/>
        </authorList>
    </citation>
    <scope>NUCLEOTIDE SEQUENCE</scope>
    <source>
        <strain evidence="1">Duluth1</strain>
        <tissue evidence="1">Whole animal</tissue>
    </source>
</reference>
<sequence length="64" mass="7266">MNGETLEETSFKYLSAILSKGWFQYRGGPNMNCHGDRSDDTTEQVVKKQFHQLTHMTAPLGSFV</sequence>
<evidence type="ECO:0000313" key="2">
    <source>
        <dbReference type="Proteomes" id="UP000828390"/>
    </source>
</evidence>
<proteinExistence type="predicted"/>
<dbReference type="Proteomes" id="UP000828390">
    <property type="component" value="Unassembled WGS sequence"/>
</dbReference>
<evidence type="ECO:0000313" key="1">
    <source>
        <dbReference type="EMBL" id="KAH3884369.1"/>
    </source>
</evidence>
<dbReference type="EMBL" id="JAIWYP010000001">
    <property type="protein sequence ID" value="KAH3884369.1"/>
    <property type="molecule type" value="Genomic_DNA"/>
</dbReference>
<organism evidence="1 2">
    <name type="scientific">Dreissena polymorpha</name>
    <name type="common">Zebra mussel</name>
    <name type="synonym">Mytilus polymorpha</name>
    <dbReference type="NCBI Taxonomy" id="45954"/>
    <lineage>
        <taxon>Eukaryota</taxon>
        <taxon>Metazoa</taxon>
        <taxon>Spiralia</taxon>
        <taxon>Lophotrochozoa</taxon>
        <taxon>Mollusca</taxon>
        <taxon>Bivalvia</taxon>
        <taxon>Autobranchia</taxon>
        <taxon>Heteroconchia</taxon>
        <taxon>Euheterodonta</taxon>
        <taxon>Imparidentia</taxon>
        <taxon>Neoheterodontei</taxon>
        <taxon>Myida</taxon>
        <taxon>Dreissenoidea</taxon>
        <taxon>Dreissenidae</taxon>
        <taxon>Dreissena</taxon>
    </lineage>
</organism>
<keyword evidence="2" id="KW-1185">Reference proteome</keyword>
<reference evidence="1" key="2">
    <citation type="submission" date="2020-11" db="EMBL/GenBank/DDBJ databases">
        <authorList>
            <person name="McCartney M.A."/>
            <person name="Auch B."/>
            <person name="Kono T."/>
            <person name="Mallez S."/>
            <person name="Becker A."/>
            <person name="Gohl D.M."/>
            <person name="Silverstein K.A.T."/>
            <person name="Koren S."/>
            <person name="Bechman K.B."/>
            <person name="Herman A."/>
            <person name="Abrahante J.E."/>
            <person name="Garbe J."/>
        </authorList>
    </citation>
    <scope>NUCLEOTIDE SEQUENCE</scope>
    <source>
        <strain evidence="1">Duluth1</strain>
        <tissue evidence="1">Whole animal</tissue>
    </source>
</reference>
<accession>A0A9D4RX89</accession>
<comment type="caution">
    <text evidence="1">The sequence shown here is derived from an EMBL/GenBank/DDBJ whole genome shotgun (WGS) entry which is preliminary data.</text>
</comment>